<proteinExistence type="predicted"/>
<reference evidence="1" key="1">
    <citation type="submission" date="2021-06" db="EMBL/GenBank/DDBJ databases">
        <authorList>
            <person name="Kallberg Y."/>
            <person name="Tangrot J."/>
            <person name="Rosling A."/>
        </authorList>
    </citation>
    <scope>NUCLEOTIDE SEQUENCE</scope>
    <source>
        <strain evidence="1">BR232B</strain>
    </source>
</reference>
<dbReference type="PANTHER" id="PTHR39600:SF1">
    <property type="entry name" value="PEPTIDASE INHIBITOR I78 FAMILY PROTEIN"/>
    <property type="match status" value="1"/>
</dbReference>
<gene>
    <name evidence="1" type="ORF">PBRASI_LOCUS1750</name>
</gene>
<evidence type="ECO:0000313" key="1">
    <source>
        <dbReference type="EMBL" id="CAG8484316.1"/>
    </source>
</evidence>
<sequence length="76" mass="8788">MVDLNHWQSKLVGKVFLDDNTVKPDHVSDAECVRKHDLPEKHRVVREGYMYTADFDESRLQVHVDSTNTIHKVTVG</sequence>
<dbReference type="AlphaFoldDB" id="A0A9N8ZCG9"/>
<comment type="caution">
    <text evidence="1">The sequence shown here is derived from an EMBL/GenBank/DDBJ whole genome shotgun (WGS) entry which is preliminary data.</text>
</comment>
<dbReference type="EMBL" id="CAJVPI010000121">
    <property type="protein sequence ID" value="CAG8484316.1"/>
    <property type="molecule type" value="Genomic_DNA"/>
</dbReference>
<dbReference type="OrthoDB" id="10013825at2759"/>
<protein>
    <submittedName>
        <fullName evidence="1">6422_t:CDS:1</fullName>
    </submittedName>
</protein>
<dbReference type="Gene3D" id="3.30.10.10">
    <property type="entry name" value="Trypsin Inhibitor V, subunit A"/>
    <property type="match status" value="1"/>
</dbReference>
<dbReference type="PANTHER" id="PTHR39600">
    <property type="entry name" value="PEPTIDASE INHIBITOR I78 FAMILY PROTEIN"/>
    <property type="match status" value="1"/>
</dbReference>
<dbReference type="Proteomes" id="UP000789739">
    <property type="component" value="Unassembled WGS sequence"/>
</dbReference>
<evidence type="ECO:0000313" key="2">
    <source>
        <dbReference type="Proteomes" id="UP000789739"/>
    </source>
</evidence>
<accession>A0A9N8ZCG9</accession>
<organism evidence="1 2">
    <name type="scientific">Paraglomus brasilianum</name>
    <dbReference type="NCBI Taxonomy" id="144538"/>
    <lineage>
        <taxon>Eukaryota</taxon>
        <taxon>Fungi</taxon>
        <taxon>Fungi incertae sedis</taxon>
        <taxon>Mucoromycota</taxon>
        <taxon>Glomeromycotina</taxon>
        <taxon>Glomeromycetes</taxon>
        <taxon>Paraglomerales</taxon>
        <taxon>Paraglomeraceae</taxon>
        <taxon>Paraglomus</taxon>
    </lineage>
</organism>
<name>A0A9N8ZCG9_9GLOM</name>
<keyword evidence="2" id="KW-1185">Reference proteome</keyword>